<dbReference type="PANTHER" id="PTHR10974">
    <property type="entry name" value="FI08016P-RELATED"/>
    <property type="match status" value="1"/>
</dbReference>
<dbReference type="AlphaFoldDB" id="A0A7I5E8A7"/>
<feature type="chain" id="PRO_5029762030" evidence="1">
    <location>
        <begin position="21"/>
        <end position="608"/>
    </location>
</feature>
<keyword evidence="1" id="KW-0732">Signal</keyword>
<reference evidence="3" key="1">
    <citation type="submission" date="2020-12" db="UniProtKB">
        <authorList>
            <consortium name="WormBaseParasite"/>
        </authorList>
    </citation>
    <scope>IDENTIFICATION</scope>
    <source>
        <strain evidence="3">MHco3</strain>
    </source>
</reference>
<dbReference type="SUPFAM" id="SSF53649">
    <property type="entry name" value="Alkaline phosphatase-like"/>
    <property type="match status" value="1"/>
</dbReference>
<dbReference type="Gene3D" id="3.40.720.10">
    <property type="entry name" value="Alkaline Phosphatase, subunit A"/>
    <property type="match status" value="1"/>
</dbReference>
<feature type="signal peptide" evidence="1">
    <location>
        <begin position="1"/>
        <end position="20"/>
    </location>
</feature>
<dbReference type="WBParaSite" id="HCON_00062470-00001">
    <property type="protein sequence ID" value="HCON_00062470-00001"/>
    <property type="gene ID" value="HCON_00062470"/>
</dbReference>
<dbReference type="GO" id="GO:0005615">
    <property type="term" value="C:extracellular space"/>
    <property type="evidence" value="ECO:0007669"/>
    <property type="project" value="TreeGrafter"/>
</dbReference>
<name>A0A7I5E8A7_HAECO</name>
<evidence type="ECO:0000313" key="3">
    <source>
        <dbReference type="WBParaSite" id="HCON_00062470-00001"/>
    </source>
</evidence>
<evidence type="ECO:0000313" key="2">
    <source>
        <dbReference type="Proteomes" id="UP000025227"/>
    </source>
</evidence>
<dbReference type="OrthoDB" id="5862419at2759"/>
<dbReference type="InterPro" id="IPR017850">
    <property type="entry name" value="Alkaline_phosphatase_core_sf"/>
</dbReference>
<protein>
    <submittedName>
        <fullName evidence="3">DUF229 domain containing protein</fullName>
    </submittedName>
</protein>
<dbReference type="CDD" id="cd16021">
    <property type="entry name" value="ALP_like"/>
    <property type="match status" value="1"/>
</dbReference>
<keyword evidence="2" id="KW-1185">Reference proteome</keyword>
<dbReference type="Pfam" id="PF02995">
    <property type="entry name" value="DUF229"/>
    <property type="match status" value="1"/>
</dbReference>
<proteinExistence type="predicted"/>
<organism evidence="2 3">
    <name type="scientific">Haemonchus contortus</name>
    <name type="common">Barber pole worm</name>
    <dbReference type="NCBI Taxonomy" id="6289"/>
    <lineage>
        <taxon>Eukaryota</taxon>
        <taxon>Metazoa</taxon>
        <taxon>Ecdysozoa</taxon>
        <taxon>Nematoda</taxon>
        <taxon>Chromadorea</taxon>
        <taxon>Rhabditida</taxon>
        <taxon>Rhabditina</taxon>
        <taxon>Rhabditomorpha</taxon>
        <taxon>Strongyloidea</taxon>
        <taxon>Trichostrongylidae</taxon>
        <taxon>Haemonchus</taxon>
    </lineage>
</organism>
<dbReference type="OMA" id="LSYFTNH"/>
<dbReference type="PANTHER" id="PTHR10974:SF75">
    <property type="entry name" value="SULFATASE DOMAIN-CONTAINING PROTEIN"/>
    <property type="match status" value="1"/>
</dbReference>
<sequence length="608" mass="69936">MVKTLLFAFLLSCLVLLVFSPDKKTSETILEVATSIKNNVSIFDTCPLTVYDHLDPQLRQFHNPRYNPMAGCTPYVPLTVLENGKLRTTEKAEGYECSARCIYNDHDTKYMADPWVILPSNETFKCDIVESQCSNGNFFYGNESYLHMQIYEDEVPKTAVDDRPHVYIVILDAVSSFMAKRSLPHSLAYLKMEHGAVQMEFLNKLGYNSRPNAIALFFGRTEEGGSRDLVGQPPLYFDWDSTKMCKEYLDDLPYELEEYRKLGYKTMVAQDWSAGFAYYPDCLGFNRSEADHMWRAFELRMGESRTLRRSHIWHCSELHLEMMAYMEKFMQSYPGVPKICHVWPVNLAHDSMKNLYHADEQFLNFFKRNSKHLDDSFLFFMGDHGPKSEGIEKVPLGEYEQKNPFLMVSVPKRYRNTPIYDQLKLKSTQLMTHYDLHATFLDILKLQPSSNFSDTSYRDMGTMSKGSSLLREWRGPRNCRTLPIPSHYCICQYNKTTIDNEATLAKAGQFVAEQVNQILRKAGILGLCRVQSYYSTHSATKTNDGDISLYQVAVYLTPSKGLFSAHLRPTETGFLLYSGITRMDRYEKQGDCVPNSPLKSLCHCDNVA</sequence>
<accession>A0A7I5E8A7</accession>
<evidence type="ECO:0000256" key="1">
    <source>
        <dbReference type="SAM" id="SignalP"/>
    </source>
</evidence>
<dbReference type="InterPro" id="IPR004245">
    <property type="entry name" value="DUF229"/>
</dbReference>
<dbReference type="Proteomes" id="UP000025227">
    <property type="component" value="Unplaced"/>
</dbReference>